<keyword evidence="4 9" id="KW-0808">Transferase</keyword>
<dbReference type="GO" id="GO:0002939">
    <property type="term" value="P:tRNA N1-guanine methylation"/>
    <property type="evidence" value="ECO:0007669"/>
    <property type="project" value="TreeGrafter"/>
</dbReference>
<dbReference type="PANTHER" id="PTHR23245">
    <property type="entry name" value="TRNA METHYLTRANSFERASE"/>
    <property type="match status" value="1"/>
</dbReference>
<dbReference type="GO" id="GO:0005759">
    <property type="term" value="C:mitochondrial matrix"/>
    <property type="evidence" value="ECO:0007669"/>
    <property type="project" value="TreeGrafter"/>
</dbReference>
<evidence type="ECO:0000256" key="4">
    <source>
        <dbReference type="ARBA" id="ARBA00022679"/>
    </source>
</evidence>
<keyword evidence="3 9" id="KW-0489">Methyltransferase</keyword>
<name>A0A0A2VW39_BEABA</name>
<keyword evidence="6" id="KW-0819">tRNA processing</keyword>
<dbReference type="PANTHER" id="PTHR23245:SF36">
    <property type="entry name" value="TRNA (GUANINE(37)-N1)-METHYLTRANSFERASE"/>
    <property type="match status" value="1"/>
</dbReference>
<dbReference type="GO" id="GO:0070901">
    <property type="term" value="P:mitochondrial tRNA methylation"/>
    <property type="evidence" value="ECO:0007669"/>
    <property type="project" value="TreeGrafter"/>
</dbReference>
<dbReference type="PROSITE" id="PS51684">
    <property type="entry name" value="SAM_MT_TRM5_TYW2"/>
    <property type="match status" value="1"/>
</dbReference>
<gene>
    <name evidence="9" type="ORF">BBAD15_g9741</name>
</gene>
<evidence type="ECO:0000256" key="2">
    <source>
        <dbReference type="ARBA" id="ARBA00022490"/>
    </source>
</evidence>
<dbReference type="InterPro" id="IPR056744">
    <property type="entry name" value="TRM5/TYW2-like_N"/>
</dbReference>
<evidence type="ECO:0000256" key="3">
    <source>
        <dbReference type="ARBA" id="ARBA00022603"/>
    </source>
</evidence>
<evidence type="ECO:0000313" key="10">
    <source>
        <dbReference type="Proteomes" id="UP000030106"/>
    </source>
</evidence>
<dbReference type="OrthoDB" id="408788at2759"/>
<comment type="caution">
    <text evidence="9">The sequence shown here is derived from an EMBL/GenBank/DDBJ whole genome shotgun (WGS) entry which is preliminary data.</text>
</comment>
<evidence type="ECO:0000256" key="5">
    <source>
        <dbReference type="ARBA" id="ARBA00022691"/>
    </source>
</evidence>
<sequence length="255" mass="28455">MEDASPAADMNLFRAPAAARAAKTLDRALFARTIPSAAASVRENKLLSKYRKELELTKELFVLQGFQQVAPDPDPALAAKGNKCLVLKSHIKPQEPLTWSRELQEASRIGDLKVIPYDIDINYNLWSYVDVMRSILPEELQNEIPSGFNTAGHVGKSSSSTSLPGHQANRTAHLNLRDQYLPYKHIIAQVIIDKNPGIKTVINKVDNVGTESEFRTFAYEVLAGPDDLEVEVSEAGCHFKFDYAKVYWNSKLSVR</sequence>
<reference evidence="9 10" key="1">
    <citation type="submission" date="2012-10" db="EMBL/GenBank/DDBJ databases">
        <title>Genome sequencing and analysis of entomopathogenic fungi Beauveria bassiana D1-5.</title>
        <authorList>
            <person name="Li Q."/>
            <person name="Wang L."/>
            <person name="Zhang Z."/>
            <person name="Wang Q."/>
            <person name="Ren J."/>
            <person name="Wang M."/>
            <person name="Xu W."/>
            <person name="Wang J."/>
            <person name="Lu Y."/>
            <person name="Du Q."/>
            <person name="Sun Z."/>
        </authorList>
    </citation>
    <scope>NUCLEOTIDE SEQUENCE [LARGE SCALE GENOMIC DNA]</scope>
    <source>
        <strain evidence="9 10">D1-5</strain>
    </source>
</reference>
<feature type="domain" description="SAM-dependent methyltransferase TRM5/TYW2-type" evidence="8">
    <location>
        <begin position="161"/>
        <end position="255"/>
    </location>
</feature>
<accession>A0A0A2VW39</accession>
<dbReference type="Gene3D" id="3.30.300.110">
    <property type="entry name" value="Met-10+ protein-like domains"/>
    <property type="match status" value="1"/>
</dbReference>
<comment type="similarity">
    <text evidence="1">Belongs to the class I-like SAM-binding methyltransferase superfamily. TRM5/TYW2 family.</text>
</comment>
<keyword evidence="2" id="KW-0963">Cytoplasm</keyword>
<dbReference type="Pfam" id="PF25133">
    <property type="entry name" value="TYW2_N_2"/>
    <property type="match status" value="1"/>
</dbReference>
<dbReference type="eggNOG" id="KOG2078">
    <property type="taxonomic scope" value="Eukaryota"/>
</dbReference>
<dbReference type="InterPro" id="IPR030382">
    <property type="entry name" value="MeTrfase_TRM5/TYW2"/>
</dbReference>
<dbReference type="GO" id="GO:0052906">
    <property type="term" value="F:tRNA (guanine(37)-N1)-methyltransferase activity"/>
    <property type="evidence" value="ECO:0007669"/>
    <property type="project" value="UniProtKB-EC"/>
</dbReference>
<proteinExistence type="inferred from homology"/>
<evidence type="ECO:0000256" key="7">
    <source>
        <dbReference type="ARBA" id="ARBA00047783"/>
    </source>
</evidence>
<evidence type="ECO:0000313" key="9">
    <source>
        <dbReference type="EMBL" id="KGQ04989.1"/>
    </source>
</evidence>
<dbReference type="InterPro" id="IPR029063">
    <property type="entry name" value="SAM-dependent_MTases_sf"/>
</dbReference>
<dbReference type="STRING" id="1245745.A0A0A2VW39"/>
<dbReference type="HOGENOM" id="CLU_1089847_0_0_1"/>
<dbReference type="Proteomes" id="UP000030106">
    <property type="component" value="Unassembled WGS sequence"/>
</dbReference>
<evidence type="ECO:0000256" key="1">
    <source>
        <dbReference type="ARBA" id="ARBA00009775"/>
    </source>
</evidence>
<dbReference type="FunFam" id="3.30.300.110:FF:000001">
    <property type="entry name" value="tRNA (guanine(37)-N1)-methyltransferase"/>
    <property type="match status" value="1"/>
</dbReference>
<evidence type="ECO:0000259" key="8">
    <source>
        <dbReference type="PROSITE" id="PS51684"/>
    </source>
</evidence>
<dbReference type="SUPFAM" id="SSF53335">
    <property type="entry name" value="S-adenosyl-L-methionine-dependent methyltransferases"/>
    <property type="match status" value="1"/>
</dbReference>
<organism evidence="9 10">
    <name type="scientific">Beauveria bassiana D1-5</name>
    <dbReference type="NCBI Taxonomy" id="1245745"/>
    <lineage>
        <taxon>Eukaryota</taxon>
        <taxon>Fungi</taxon>
        <taxon>Dikarya</taxon>
        <taxon>Ascomycota</taxon>
        <taxon>Pezizomycotina</taxon>
        <taxon>Sordariomycetes</taxon>
        <taxon>Hypocreomycetidae</taxon>
        <taxon>Hypocreales</taxon>
        <taxon>Cordycipitaceae</taxon>
        <taxon>Beauveria</taxon>
    </lineage>
</organism>
<comment type="catalytic activity">
    <reaction evidence="7">
        <text>guanosine(37) in tRNA + S-adenosyl-L-methionine = N(1)-methylguanosine(37) in tRNA + S-adenosyl-L-homocysteine + H(+)</text>
        <dbReference type="Rhea" id="RHEA:36899"/>
        <dbReference type="Rhea" id="RHEA-COMP:10145"/>
        <dbReference type="Rhea" id="RHEA-COMP:10147"/>
        <dbReference type="ChEBI" id="CHEBI:15378"/>
        <dbReference type="ChEBI" id="CHEBI:57856"/>
        <dbReference type="ChEBI" id="CHEBI:59789"/>
        <dbReference type="ChEBI" id="CHEBI:73542"/>
        <dbReference type="ChEBI" id="CHEBI:74269"/>
        <dbReference type="EC" id="2.1.1.228"/>
    </reaction>
</comment>
<protein>
    <submittedName>
        <fullName evidence="9">tRNA (Guanine(37)-N1)-methyltransferase</fullName>
    </submittedName>
</protein>
<dbReference type="AlphaFoldDB" id="A0A0A2VW39"/>
<dbReference type="EMBL" id="ANFO01000986">
    <property type="protein sequence ID" value="KGQ04989.1"/>
    <property type="molecule type" value="Genomic_DNA"/>
</dbReference>
<keyword evidence="5" id="KW-0949">S-adenosyl-L-methionine</keyword>
<evidence type="ECO:0000256" key="6">
    <source>
        <dbReference type="ARBA" id="ARBA00022694"/>
    </source>
</evidence>